<organism evidence="2 3">
    <name type="scientific">Bodo saltans</name>
    <name type="common">Flagellated protozoan</name>
    <dbReference type="NCBI Taxonomy" id="75058"/>
    <lineage>
        <taxon>Eukaryota</taxon>
        <taxon>Discoba</taxon>
        <taxon>Euglenozoa</taxon>
        <taxon>Kinetoplastea</taxon>
        <taxon>Metakinetoplastina</taxon>
        <taxon>Eubodonida</taxon>
        <taxon>Bodonidae</taxon>
        <taxon>Bodo</taxon>
    </lineage>
</organism>
<feature type="compositionally biased region" description="Low complexity" evidence="1">
    <location>
        <begin position="1"/>
        <end position="12"/>
    </location>
</feature>
<feature type="compositionally biased region" description="Basic and acidic residues" evidence="1">
    <location>
        <begin position="58"/>
        <end position="68"/>
    </location>
</feature>
<evidence type="ECO:0000313" key="2">
    <source>
        <dbReference type="EMBL" id="CUG06415.1"/>
    </source>
</evidence>
<feature type="region of interest" description="Disordered" evidence="1">
    <location>
        <begin position="166"/>
        <end position="251"/>
    </location>
</feature>
<feature type="region of interest" description="Disordered" evidence="1">
    <location>
        <begin position="125"/>
        <end position="146"/>
    </location>
</feature>
<dbReference type="EMBL" id="CYKH01000586">
    <property type="protein sequence ID" value="CUG06415.1"/>
    <property type="molecule type" value="Genomic_DNA"/>
</dbReference>
<reference evidence="3" key="1">
    <citation type="submission" date="2015-09" db="EMBL/GenBank/DDBJ databases">
        <authorList>
            <consortium name="Pathogen Informatics"/>
        </authorList>
    </citation>
    <scope>NUCLEOTIDE SEQUENCE [LARGE SCALE GENOMIC DNA]</scope>
    <source>
        <strain evidence="3">Lake Konstanz</strain>
    </source>
</reference>
<feature type="compositionally biased region" description="Low complexity" evidence="1">
    <location>
        <begin position="32"/>
        <end position="42"/>
    </location>
</feature>
<evidence type="ECO:0000256" key="1">
    <source>
        <dbReference type="SAM" id="MobiDB-lite"/>
    </source>
</evidence>
<gene>
    <name evidence="2" type="ORF">BSAL_72605</name>
</gene>
<proteinExistence type="predicted"/>
<feature type="compositionally biased region" description="Polar residues" evidence="1">
    <location>
        <begin position="207"/>
        <end position="221"/>
    </location>
</feature>
<protein>
    <submittedName>
        <fullName evidence="2">Uncharacterized protein</fullName>
    </submittedName>
</protein>
<sequence length="251" mass="26103">MPGPSEVPSVPRSRSRGGGANPRPPSPTGSDASFASSTTSFRRMQRDKPPSQIKAGYVKRESRFDKEDANIDDAMEFLSRPHSTWDSAFHELARLQSLKDRAESDTCSNMSSVSAYSLASQASSVSRKGSLRMLPRSPPPPDLTVGGAGVGGFSFVAPRISSSTSTIASVKSQRVGGPAGGSVVVGPAGGKSGIVRAVSTRGPAKPEQSNAQHPQSAPGNQRRQDAGAPGAAPMFQVSGQFVPTMAPKRGK</sequence>
<name>A0A0S4IYR7_BODSA</name>
<evidence type="ECO:0000313" key="3">
    <source>
        <dbReference type="Proteomes" id="UP000051952"/>
    </source>
</evidence>
<feature type="region of interest" description="Disordered" evidence="1">
    <location>
        <begin position="1"/>
        <end position="68"/>
    </location>
</feature>
<dbReference type="Proteomes" id="UP000051952">
    <property type="component" value="Unassembled WGS sequence"/>
</dbReference>
<dbReference type="AlphaFoldDB" id="A0A0S4IYR7"/>
<keyword evidence="3" id="KW-1185">Reference proteome</keyword>
<accession>A0A0S4IYR7</accession>
<dbReference type="VEuPathDB" id="TriTrypDB:BSAL_72605"/>